<accession>A0ABQ8S3P4</accession>
<protein>
    <recommendedName>
        <fullName evidence="4">Histone-lysine N-methyltransferase SETMAR</fullName>
    </recommendedName>
</protein>
<dbReference type="EMBL" id="JAJSOF020000037">
    <property type="protein sequence ID" value="KAJ4428624.1"/>
    <property type="molecule type" value="Genomic_DNA"/>
</dbReference>
<dbReference type="PANTHER" id="PTHR46060:SF1">
    <property type="entry name" value="MARINER MOS1 TRANSPOSASE-LIKE PROTEIN"/>
    <property type="match status" value="1"/>
</dbReference>
<comment type="caution">
    <text evidence="2">The sequence shown here is derived from an EMBL/GenBank/DDBJ whole genome shotgun (WGS) entry which is preliminary data.</text>
</comment>
<feature type="region of interest" description="Disordered" evidence="1">
    <location>
        <begin position="202"/>
        <end position="222"/>
    </location>
</feature>
<dbReference type="Gene3D" id="3.30.420.10">
    <property type="entry name" value="Ribonuclease H-like superfamily/Ribonuclease H"/>
    <property type="match status" value="1"/>
</dbReference>
<evidence type="ECO:0000313" key="3">
    <source>
        <dbReference type="Proteomes" id="UP001148838"/>
    </source>
</evidence>
<feature type="compositionally biased region" description="Acidic residues" evidence="1">
    <location>
        <begin position="207"/>
        <end position="222"/>
    </location>
</feature>
<reference evidence="2 3" key="1">
    <citation type="journal article" date="2022" name="Allergy">
        <title>Genome assembly and annotation of Periplaneta americana reveal a comprehensive cockroach allergen profile.</title>
        <authorList>
            <person name="Wang L."/>
            <person name="Xiong Q."/>
            <person name="Saelim N."/>
            <person name="Wang L."/>
            <person name="Nong W."/>
            <person name="Wan A.T."/>
            <person name="Shi M."/>
            <person name="Liu X."/>
            <person name="Cao Q."/>
            <person name="Hui J.H.L."/>
            <person name="Sookrung N."/>
            <person name="Leung T.F."/>
            <person name="Tungtrongchitr A."/>
            <person name="Tsui S.K.W."/>
        </authorList>
    </citation>
    <scope>NUCLEOTIDE SEQUENCE [LARGE SCALE GENOMIC DNA]</scope>
    <source>
        <strain evidence="2">PWHHKU_190912</strain>
    </source>
</reference>
<dbReference type="Proteomes" id="UP001148838">
    <property type="component" value="Unassembled WGS sequence"/>
</dbReference>
<proteinExistence type="predicted"/>
<evidence type="ECO:0008006" key="4">
    <source>
        <dbReference type="Google" id="ProtNLM"/>
    </source>
</evidence>
<organism evidence="2 3">
    <name type="scientific">Periplaneta americana</name>
    <name type="common">American cockroach</name>
    <name type="synonym">Blatta americana</name>
    <dbReference type="NCBI Taxonomy" id="6978"/>
    <lineage>
        <taxon>Eukaryota</taxon>
        <taxon>Metazoa</taxon>
        <taxon>Ecdysozoa</taxon>
        <taxon>Arthropoda</taxon>
        <taxon>Hexapoda</taxon>
        <taxon>Insecta</taxon>
        <taxon>Pterygota</taxon>
        <taxon>Neoptera</taxon>
        <taxon>Polyneoptera</taxon>
        <taxon>Dictyoptera</taxon>
        <taxon>Blattodea</taxon>
        <taxon>Blattoidea</taxon>
        <taxon>Blattidae</taxon>
        <taxon>Blattinae</taxon>
        <taxon>Periplaneta</taxon>
    </lineage>
</organism>
<evidence type="ECO:0000313" key="2">
    <source>
        <dbReference type="EMBL" id="KAJ4428624.1"/>
    </source>
</evidence>
<keyword evidence="3" id="KW-1185">Reference proteome</keyword>
<sequence length="222" mass="25529">MHGILLVEFAKHGTTVNAAAYIQTLVQLRCTLRDKRYNISANDVRLLHDNARPHVAVSVYDKINTFGWEVLQHPPYSPDFGPSDFHPFGLMKKFLASHRFATDAKCNQLSADGYTPTEQTFMNRVTELDEESINLEDDDPNDSTVLFPETDQQDESLASVNAIIRRIINETADFRNMKFASRLIPPRKMWLEPVMEVPRELERQYEEEFEADSPSEDSDSNY</sequence>
<name>A0ABQ8S3P4_PERAM</name>
<dbReference type="PANTHER" id="PTHR46060">
    <property type="entry name" value="MARINER MOS1 TRANSPOSASE-LIKE PROTEIN"/>
    <property type="match status" value="1"/>
</dbReference>
<evidence type="ECO:0000256" key="1">
    <source>
        <dbReference type="SAM" id="MobiDB-lite"/>
    </source>
</evidence>
<gene>
    <name evidence="2" type="ORF">ANN_24669</name>
</gene>
<dbReference type="InterPro" id="IPR052709">
    <property type="entry name" value="Transposase-MT_Hybrid"/>
</dbReference>
<dbReference type="InterPro" id="IPR036397">
    <property type="entry name" value="RNaseH_sf"/>
</dbReference>